<dbReference type="RefSeq" id="WP_012059571.1">
    <property type="nucleotide sequence ID" value="NZ_CP010086.2"/>
</dbReference>
<reference evidence="3" key="6">
    <citation type="journal article" date="2022" name="Nat. Biotechnol.">
        <title>Carbon-negative production of acetone and isopropanol by gas fermentation at industrial pilot scale.</title>
        <authorList>
            <person name="Liew F.E."/>
            <person name="Nogle R."/>
            <person name="Abdalla T."/>
            <person name="Rasor B.J."/>
            <person name="Canter C."/>
            <person name="Jensen R.O."/>
            <person name="Wang L."/>
            <person name="Strutz J."/>
            <person name="Chirania P."/>
            <person name="De Tissera S."/>
            <person name="Mueller A.P."/>
            <person name="Ruan Z."/>
            <person name="Gao A."/>
            <person name="Tran L."/>
            <person name="Engle N.L."/>
            <person name="Bromley J.C."/>
            <person name="Daniell J."/>
            <person name="Conrado R."/>
            <person name="Tschaplinski T.J."/>
            <person name="Giannone R.J."/>
            <person name="Hettich R.L."/>
            <person name="Karim A.S."/>
            <person name="Simpson S.D."/>
            <person name="Brown S.D."/>
            <person name="Leang C."/>
            <person name="Jewett M.C."/>
            <person name="Kopke M."/>
        </authorList>
    </citation>
    <scope>NUCLEOTIDE SEQUENCE</scope>
    <source>
        <strain evidence="3">DJ080</strain>
    </source>
</reference>
<dbReference type="AlphaFoldDB" id="A0A0B5QQ73"/>
<dbReference type="Proteomes" id="UP001193748">
    <property type="component" value="Unassembled WGS sequence"/>
</dbReference>
<reference evidence="2" key="5">
    <citation type="submission" date="2020-11" db="EMBL/GenBank/DDBJ databases">
        <authorList>
            <person name="Thieme N."/>
            <person name="Liebl W."/>
            <person name="Zverlov V."/>
        </authorList>
    </citation>
    <scope>NUCLEOTIDE SEQUENCE</scope>
    <source>
        <strain evidence="2">NT08</strain>
    </source>
</reference>
<reference evidence="1" key="2">
    <citation type="submission" date="2016-02" db="EMBL/GenBank/DDBJ databases">
        <title>Genome sequence of Clostridium beijerinckii strain 59B.</title>
        <authorList>
            <person name="Little G.T."/>
            <person name="Minton N.P."/>
        </authorList>
    </citation>
    <scope>NUCLEOTIDE SEQUENCE</scope>
    <source>
        <strain evidence="1">NCIMB 14988</strain>
    </source>
</reference>
<dbReference type="STRING" id="1520.LF65_03880"/>
<reference evidence="3" key="3">
    <citation type="submission" date="2020-05" db="EMBL/GenBank/DDBJ databases">
        <authorList>
            <person name="Brown S."/>
            <person name="Huntemann M."/>
            <person name="Clum A."/>
            <person name="Spunde A."/>
            <person name="Palaniappan K."/>
            <person name="Ritter S."/>
            <person name="Mikhailova N."/>
            <person name="Chen I.-M."/>
            <person name="Stamatis D."/>
            <person name="Reddy T."/>
            <person name="O'Malley R."/>
            <person name="Daum C."/>
            <person name="Shapiro N."/>
            <person name="Ivanova N."/>
            <person name="Kyrpides N."/>
            <person name="Woyke T."/>
        </authorList>
    </citation>
    <scope>NUCLEOTIDE SEQUENCE</scope>
    <source>
        <strain evidence="3">DJ080</strain>
    </source>
</reference>
<proteinExistence type="predicted"/>
<evidence type="ECO:0000313" key="2">
    <source>
        <dbReference type="EMBL" id="MBF7809840.1"/>
    </source>
</evidence>
<dbReference type="EMBL" id="CP010086">
    <property type="protein sequence ID" value="AJH00432.1"/>
    <property type="molecule type" value="Genomic_DNA"/>
</dbReference>
<reference evidence="5" key="1">
    <citation type="submission" date="2014-12" db="EMBL/GenBank/DDBJ databases">
        <title>Genome sequence of Clostridium beijerinckii strain 59B.</title>
        <authorList>
            <person name="Little G.T."/>
            <person name="Minton N.P."/>
        </authorList>
    </citation>
    <scope>NUCLEOTIDE SEQUENCE [LARGE SCALE GENOMIC DNA]</scope>
    <source>
        <strain evidence="5">59B</strain>
    </source>
</reference>
<evidence type="ECO:0000313" key="3">
    <source>
        <dbReference type="EMBL" id="NRT86536.1"/>
    </source>
</evidence>
<dbReference type="KEGG" id="cbei:LF65_03880"/>
<dbReference type="EMBL" id="JADOEF010000001">
    <property type="protein sequence ID" value="MBF7809840.1"/>
    <property type="molecule type" value="Genomic_DNA"/>
</dbReference>
<organism evidence="1 5">
    <name type="scientific">Clostridium beijerinckii</name>
    <name type="common">Clostridium MP</name>
    <dbReference type="NCBI Taxonomy" id="1520"/>
    <lineage>
        <taxon>Bacteria</taxon>
        <taxon>Bacillati</taxon>
        <taxon>Bacillota</taxon>
        <taxon>Clostridia</taxon>
        <taxon>Eubacteriales</taxon>
        <taxon>Clostridiaceae</taxon>
        <taxon>Clostridium</taxon>
    </lineage>
</organism>
<dbReference type="EMBL" id="JABTDW010000001">
    <property type="protein sequence ID" value="NSB13916.1"/>
    <property type="molecule type" value="Genomic_DNA"/>
</dbReference>
<name>A0A0B5QQ73_CLOBE</name>
<sequence length="159" mass="17953">MIEFWFNQDDTWLQLPVPPSSYSLKLANNNSVVSVESIGEINILGDSKLSEISFESFFPAHKYKFCAYSDIPKPFECVAQIEAWRKSKKPIRVILTNTDINDLFSIETFEYGENDGTGDINFTLALKQYKALKLNEKIVGQWGASFSLTDVNNILGGNI</sequence>
<evidence type="ECO:0008006" key="6">
    <source>
        <dbReference type="Google" id="ProtNLM"/>
    </source>
</evidence>
<dbReference type="Proteomes" id="UP000631418">
    <property type="component" value="Unassembled WGS sequence"/>
</dbReference>
<dbReference type="Proteomes" id="UP000031866">
    <property type="component" value="Chromosome"/>
</dbReference>
<dbReference type="OMA" id="FQFPVNP"/>
<dbReference type="OrthoDB" id="9800780at2"/>
<dbReference type="Proteomes" id="UP000822184">
    <property type="component" value="Unassembled WGS sequence"/>
</dbReference>
<evidence type="ECO:0000313" key="4">
    <source>
        <dbReference type="EMBL" id="NSB13916.1"/>
    </source>
</evidence>
<accession>A0A0B5QQ73</accession>
<evidence type="ECO:0000313" key="5">
    <source>
        <dbReference type="Proteomes" id="UP000031866"/>
    </source>
</evidence>
<protein>
    <recommendedName>
        <fullName evidence="6">Phage tail protein</fullName>
    </recommendedName>
</protein>
<reference evidence="4" key="4">
    <citation type="submission" date="2020-06" db="EMBL/GenBank/DDBJ databases">
        <title>Genomic insights into acetone-butanol-ethanol (ABE) fermentation by sequencing solventogenic clostridia strains.</title>
        <authorList>
            <person name="Brown S."/>
        </authorList>
    </citation>
    <scope>NUCLEOTIDE SEQUENCE</scope>
    <source>
        <strain evidence="4">DJ123</strain>
    </source>
</reference>
<dbReference type="EMBL" id="JABSWW010000001">
    <property type="protein sequence ID" value="NRT86536.1"/>
    <property type="molecule type" value="Genomic_DNA"/>
</dbReference>
<gene>
    <name evidence="3" type="ORF">B0H41_000215</name>
    <name evidence="4" type="ORF">BCD95_002175</name>
    <name evidence="2" type="ORF">IS491_14415</name>
    <name evidence="1" type="ORF">LF65_03880</name>
</gene>
<evidence type="ECO:0000313" key="1">
    <source>
        <dbReference type="EMBL" id="AJH00432.1"/>
    </source>
</evidence>